<feature type="non-terminal residue" evidence="3">
    <location>
        <position position="1"/>
    </location>
</feature>
<gene>
    <name evidence="3" type="ORF">G3385_09540</name>
</gene>
<feature type="region of interest" description="Disordered" evidence="1">
    <location>
        <begin position="30"/>
        <end position="83"/>
    </location>
</feature>
<reference evidence="3" key="1">
    <citation type="submission" date="2020-02" db="EMBL/GenBank/DDBJ databases">
        <title>Draft Genome Sequences of Enterococcus faecium isolates derived from selected traditional Montenegrin brine cheese.</title>
        <authorList>
            <person name="Ruppitsch W."/>
            <person name="Nisic A."/>
            <person name="Allerberger F."/>
            <person name="Martinovic A."/>
        </authorList>
    </citation>
    <scope>NUCLEOTIDE SEQUENCE</scope>
    <source>
        <strain evidence="3">INF29</strain>
    </source>
</reference>
<feature type="chain" id="PRO_5039708199" description="TcdA-E operon negative regulator" evidence="2">
    <location>
        <begin position="30"/>
        <end position="190"/>
    </location>
</feature>
<evidence type="ECO:0000256" key="1">
    <source>
        <dbReference type="SAM" id="MobiDB-lite"/>
    </source>
</evidence>
<name>A0A6B3Q6W2_ENTFC</name>
<feature type="compositionally biased region" description="Low complexity" evidence="1">
    <location>
        <begin position="30"/>
        <end position="41"/>
    </location>
</feature>
<keyword evidence="2" id="KW-0732">Signal</keyword>
<evidence type="ECO:0008006" key="4">
    <source>
        <dbReference type="Google" id="ProtNLM"/>
    </source>
</evidence>
<organism evidence="3">
    <name type="scientific">Enterococcus faecium</name>
    <name type="common">Streptococcus faecium</name>
    <dbReference type="NCBI Taxonomy" id="1352"/>
    <lineage>
        <taxon>Bacteria</taxon>
        <taxon>Bacillati</taxon>
        <taxon>Bacillota</taxon>
        <taxon>Bacilli</taxon>
        <taxon>Lactobacillales</taxon>
        <taxon>Enterococcaceae</taxon>
        <taxon>Enterococcus</taxon>
    </lineage>
</organism>
<evidence type="ECO:0000256" key="2">
    <source>
        <dbReference type="SAM" id="SignalP"/>
    </source>
</evidence>
<feature type="signal peptide" evidence="2">
    <location>
        <begin position="1"/>
        <end position="29"/>
    </location>
</feature>
<evidence type="ECO:0000313" key="3">
    <source>
        <dbReference type="EMBL" id="NEU46047.1"/>
    </source>
</evidence>
<proteinExistence type="predicted"/>
<comment type="caution">
    <text evidence="3">The sequence shown here is derived from an EMBL/GenBank/DDBJ whole genome shotgun (WGS) entry which is preliminary data.</text>
</comment>
<sequence length="190" mass="20247">NLIKKKPKKVGLIITCVSAILFIAGVAVSPSTSTTSSTSASKTDKPTSEVANSSSTESSDSEDVTFDSEIKEDSTPKEVNPADYNTGITYDALARTPDEHIGNKVTLSGEIVQVIEGDDASQYRMAVDQDYDKMVLIEVPTDQLSSRILENDLITIYGVSQGTVDYESTIGGTITVPAITVDKFEVTGQA</sequence>
<accession>A0A6B3Q6W2</accession>
<feature type="compositionally biased region" description="Low complexity" evidence="1">
    <location>
        <begin position="48"/>
        <end position="58"/>
    </location>
</feature>
<dbReference type="EMBL" id="JAAHCB010000100">
    <property type="protein sequence ID" value="NEU46047.1"/>
    <property type="molecule type" value="Genomic_DNA"/>
</dbReference>
<dbReference type="AlphaFoldDB" id="A0A6B3Q6W2"/>
<protein>
    <recommendedName>
        <fullName evidence="4">TcdA-E operon negative regulator</fullName>
    </recommendedName>
</protein>